<accession>A0A239C8C1</accession>
<evidence type="ECO:0000313" key="2">
    <source>
        <dbReference type="Proteomes" id="UP000198415"/>
    </source>
</evidence>
<protein>
    <submittedName>
        <fullName evidence="1">Uncharacterized protein</fullName>
    </submittedName>
</protein>
<name>A0A239C8C1_9ACTN</name>
<proteinExistence type="predicted"/>
<evidence type="ECO:0000313" key="1">
    <source>
        <dbReference type="EMBL" id="SNS15871.1"/>
    </source>
</evidence>
<reference evidence="1 2" key="1">
    <citation type="submission" date="2017-06" db="EMBL/GenBank/DDBJ databases">
        <authorList>
            <person name="Kim H.J."/>
            <person name="Triplett B.A."/>
        </authorList>
    </citation>
    <scope>NUCLEOTIDE SEQUENCE [LARGE SCALE GENOMIC DNA]</scope>
    <source>
        <strain evidence="1 2">DSM 43151</strain>
    </source>
</reference>
<dbReference type="Proteomes" id="UP000198415">
    <property type="component" value="Unassembled WGS sequence"/>
</dbReference>
<organism evidence="1 2">
    <name type="scientific">Actinoplanes regularis</name>
    <dbReference type="NCBI Taxonomy" id="52697"/>
    <lineage>
        <taxon>Bacteria</taxon>
        <taxon>Bacillati</taxon>
        <taxon>Actinomycetota</taxon>
        <taxon>Actinomycetes</taxon>
        <taxon>Micromonosporales</taxon>
        <taxon>Micromonosporaceae</taxon>
        <taxon>Actinoplanes</taxon>
    </lineage>
</organism>
<dbReference type="AlphaFoldDB" id="A0A239C8C1"/>
<keyword evidence="2" id="KW-1185">Reference proteome</keyword>
<dbReference type="EMBL" id="FZNR01000011">
    <property type="protein sequence ID" value="SNS15871.1"/>
    <property type="molecule type" value="Genomic_DNA"/>
</dbReference>
<sequence length="63" mass="7027">MIDYLIPRGRIVRYYPSGAAGPDEIIVSTQLDGDTWLTEPVFAVQRERANSLWDSVPADALGY</sequence>
<gene>
    <name evidence="1" type="ORF">SAMN06264365_11115</name>
</gene>